<reference evidence="6 7" key="1">
    <citation type="submission" date="2016-12" db="EMBL/GenBank/DDBJ databases">
        <authorList>
            <person name="Song W.-J."/>
            <person name="Kurnit D.M."/>
        </authorList>
    </citation>
    <scope>NUCLEOTIDE SEQUENCE [LARGE SCALE GENOMIC DNA]</scope>
    <source>
        <strain evidence="6 7">175</strain>
    </source>
</reference>
<dbReference type="STRING" id="1760988.SAMN02949497_1956"/>
<dbReference type="Gene3D" id="3.40.50.2300">
    <property type="match status" value="1"/>
</dbReference>
<dbReference type="InterPro" id="IPR058245">
    <property type="entry name" value="NreC/VraR/RcsB-like_REC"/>
</dbReference>
<feature type="modified residue" description="4-aspartylphosphate" evidence="3">
    <location>
        <position position="53"/>
    </location>
</feature>
<gene>
    <name evidence="6" type="ORF">SAMN02949497_1956</name>
</gene>
<evidence type="ECO:0000256" key="1">
    <source>
        <dbReference type="ARBA" id="ARBA00022553"/>
    </source>
</evidence>
<dbReference type="EMBL" id="FXAM01000001">
    <property type="protein sequence ID" value="SMF94634.1"/>
    <property type="molecule type" value="Genomic_DNA"/>
</dbReference>
<proteinExistence type="predicted"/>
<dbReference type="GO" id="GO:0000160">
    <property type="term" value="P:phosphorelay signal transduction system"/>
    <property type="evidence" value="ECO:0007669"/>
    <property type="project" value="InterPro"/>
</dbReference>
<dbReference type="Pfam" id="PF00196">
    <property type="entry name" value="GerE"/>
    <property type="match status" value="1"/>
</dbReference>
<dbReference type="PANTHER" id="PTHR43214:SF17">
    <property type="entry name" value="TRANSCRIPTIONAL REGULATORY PROTEIN RCSB"/>
    <property type="match status" value="1"/>
</dbReference>
<dbReference type="CDD" id="cd17535">
    <property type="entry name" value="REC_NarL-like"/>
    <property type="match status" value="1"/>
</dbReference>
<dbReference type="PROSITE" id="PS50043">
    <property type="entry name" value="HTH_LUXR_2"/>
    <property type="match status" value="1"/>
</dbReference>
<evidence type="ECO:0000313" key="7">
    <source>
        <dbReference type="Proteomes" id="UP000192923"/>
    </source>
</evidence>
<dbReference type="PROSITE" id="PS00622">
    <property type="entry name" value="HTH_LUXR_1"/>
    <property type="match status" value="1"/>
</dbReference>
<dbReference type="InterPro" id="IPR011006">
    <property type="entry name" value="CheY-like_superfamily"/>
</dbReference>
<dbReference type="GO" id="GO:0006355">
    <property type="term" value="P:regulation of DNA-templated transcription"/>
    <property type="evidence" value="ECO:0007669"/>
    <property type="project" value="InterPro"/>
</dbReference>
<dbReference type="AlphaFoldDB" id="A0A1Y6D2N8"/>
<name>A0A1Y6D2N8_9GAMM</name>
<feature type="domain" description="Response regulatory" evidence="5">
    <location>
        <begin position="2"/>
        <end position="118"/>
    </location>
</feature>
<dbReference type="InterPro" id="IPR016032">
    <property type="entry name" value="Sig_transdc_resp-reg_C-effctor"/>
</dbReference>
<dbReference type="PANTHER" id="PTHR43214">
    <property type="entry name" value="TWO-COMPONENT RESPONSE REGULATOR"/>
    <property type="match status" value="1"/>
</dbReference>
<evidence type="ECO:0000259" key="4">
    <source>
        <dbReference type="PROSITE" id="PS50043"/>
    </source>
</evidence>
<accession>A0A1Y6D2N8</accession>
<feature type="domain" description="HTH luxR-type" evidence="4">
    <location>
        <begin position="132"/>
        <end position="197"/>
    </location>
</feature>
<dbReference type="SMART" id="SM00448">
    <property type="entry name" value="REC"/>
    <property type="match status" value="1"/>
</dbReference>
<sequence length="205" mass="22530">MRIIIADDHMIFREGLKLLLGQCPECRIVAETGTAETLKALVREHGPELLILDYNMPGGDVGETLAYLKQRHPELRVLMLTAERSGALLKHLADSGADGIFLKEGSAEALLAAVRTVGGGGRLIPNNVRERIDQADLNLTAREFQVLHLICAGWANPAIAERFALSTRTVDKHRENILRKLGVNNVVQLIRKVEALGLFESLPES</sequence>
<dbReference type="PROSITE" id="PS50110">
    <property type="entry name" value="RESPONSE_REGULATORY"/>
    <property type="match status" value="1"/>
</dbReference>
<evidence type="ECO:0000256" key="3">
    <source>
        <dbReference type="PROSITE-ProRule" id="PRU00169"/>
    </source>
</evidence>
<dbReference type="Proteomes" id="UP000192923">
    <property type="component" value="Unassembled WGS sequence"/>
</dbReference>
<dbReference type="GO" id="GO:0003677">
    <property type="term" value="F:DNA binding"/>
    <property type="evidence" value="ECO:0007669"/>
    <property type="project" value="UniProtKB-KW"/>
</dbReference>
<keyword evidence="1 3" id="KW-0597">Phosphoprotein</keyword>
<dbReference type="Pfam" id="PF00072">
    <property type="entry name" value="Response_reg"/>
    <property type="match status" value="1"/>
</dbReference>
<dbReference type="PRINTS" id="PR00038">
    <property type="entry name" value="HTHLUXR"/>
</dbReference>
<dbReference type="InterPro" id="IPR039420">
    <property type="entry name" value="WalR-like"/>
</dbReference>
<dbReference type="InterPro" id="IPR001789">
    <property type="entry name" value="Sig_transdc_resp-reg_receiver"/>
</dbReference>
<keyword evidence="7" id="KW-1185">Reference proteome</keyword>
<protein>
    <submittedName>
        <fullName evidence="6">DNA-binding response regulator, NarL/FixJ family, contains REC and HTH domains</fullName>
    </submittedName>
</protein>
<keyword evidence="2 6" id="KW-0238">DNA-binding</keyword>
<dbReference type="RefSeq" id="WP_176225167.1">
    <property type="nucleotide sequence ID" value="NZ_FXAM01000001.1"/>
</dbReference>
<dbReference type="SMART" id="SM00421">
    <property type="entry name" value="HTH_LUXR"/>
    <property type="match status" value="1"/>
</dbReference>
<dbReference type="SUPFAM" id="SSF52172">
    <property type="entry name" value="CheY-like"/>
    <property type="match status" value="1"/>
</dbReference>
<dbReference type="CDD" id="cd06170">
    <property type="entry name" value="LuxR_C_like"/>
    <property type="match status" value="1"/>
</dbReference>
<evidence type="ECO:0000259" key="5">
    <source>
        <dbReference type="PROSITE" id="PS50110"/>
    </source>
</evidence>
<evidence type="ECO:0000256" key="2">
    <source>
        <dbReference type="ARBA" id="ARBA00023125"/>
    </source>
</evidence>
<dbReference type="InterPro" id="IPR000792">
    <property type="entry name" value="Tscrpt_reg_LuxR_C"/>
</dbReference>
<organism evidence="6 7">
    <name type="scientific">Methylomagnum ishizawai</name>
    <dbReference type="NCBI Taxonomy" id="1760988"/>
    <lineage>
        <taxon>Bacteria</taxon>
        <taxon>Pseudomonadati</taxon>
        <taxon>Pseudomonadota</taxon>
        <taxon>Gammaproteobacteria</taxon>
        <taxon>Methylococcales</taxon>
        <taxon>Methylococcaceae</taxon>
        <taxon>Methylomagnum</taxon>
    </lineage>
</organism>
<evidence type="ECO:0000313" key="6">
    <source>
        <dbReference type="EMBL" id="SMF94634.1"/>
    </source>
</evidence>
<dbReference type="SUPFAM" id="SSF46894">
    <property type="entry name" value="C-terminal effector domain of the bipartite response regulators"/>
    <property type="match status" value="1"/>
</dbReference>